<dbReference type="EMBL" id="CP000780">
    <property type="protein sequence ID" value="ABS56572.1"/>
    <property type="molecule type" value="Genomic_DNA"/>
</dbReference>
<name>A7IA11_METB6</name>
<reference evidence="2" key="1">
    <citation type="journal article" date="2015" name="Microbiology">
        <title>Genome of Methanoregula boonei 6A8 reveals adaptations to oligotrophic peatland environments.</title>
        <authorList>
            <person name="Braeuer S."/>
            <person name="Cadillo-Quiroz H."/>
            <person name="Kyrpides N."/>
            <person name="Woyke T."/>
            <person name="Goodwin L."/>
            <person name="Detter C."/>
            <person name="Podell S."/>
            <person name="Yavitt J.B."/>
            <person name="Zinder S.H."/>
        </authorList>
    </citation>
    <scope>NUCLEOTIDE SEQUENCE [LARGE SCALE GENOMIC DNA]</scope>
    <source>
        <strain evidence="2">DSM 21154 / JCM 14090 / 6A8</strain>
    </source>
</reference>
<dbReference type="AlphaFoldDB" id="A7IA11"/>
<dbReference type="eggNOG" id="arCOG11019">
    <property type="taxonomic scope" value="Archaea"/>
</dbReference>
<dbReference type="GeneID" id="5409767"/>
<proteinExistence type="predicted"/>
<keyword evidence="2" id="KW-1185">Reference proteome</keyword>
<organism evidence="1 2">
    <name type="scientific">Methanoregula boonei (strain DSM 21154 / JCM 14090 / 6A8)</name>
    <dbReference type="NCBI Taxonomy" id="456442"/>
    <lineage>
        <taxon>Archaea</taxon>
        <taxon>Methanobacteriati</taxon>
        <taxon>Methanobacteriota</taxon>
        <taxon>Stenosarchaea group</taxon>
        <taxon>Methanomicrobia</taxon>
        <taxon>Methanomicrobiales</taxon>
        <taxon>Methanoregulaceae</taxon>
        <taxon>Methanoregula</taxon>
    </lineage>
</organism>
<sequence length="216" mass="23080" precursor="true">MKISPVLVLLVACAAAILVAGCTGTGSSGLQPTPTPEVIYVTVTVTPTPTATHCYWNPQTMSCSDQPYTPPPTTVTTTATTTAAPDPILHRWIRQYPGGGSGYEFQFYPDGTVIYKLGTIVTVNSNLKMPSPNISGSGSWSKIGSTDYLVKVWYTGNSGAPDIIRDYSLVPQYSALPQHLVSSYEQADVDAATANGTFHSFATDVFYLEQAPQDSE</sequence>
<dbReference type="KEGG" id="mbn:Mboo_2058"/>
<gene>
    <name evidence="1" type="ordered locus">Mboo_2058</name>
</gene>
<dbReference type="HOGENOM" id="CLU_1275307_0_0_2"/>
<dbReference type="Proteomes" id="UP000002408">
    <property type="component" value="Chromosome"/>
</dbReference>
<protein>
    <submittedName>
        <fullName evidence="1">Uncharacterized protein</fullName>
    </submittedName>
</protein>
<dbReference type="PROSITE" id="PS51257">
    <property type="entry name" value="PROKAR_LIPOPROTEIN"/>
    <property type="match status" value="1"/>
</dbReference>
<dbReference type="RefSeq" id="WP_012107628.1">
    <property type="nucleotide sequence ID" value="NC_009712.1"/>
</dbReference>
<accession>A7IA11</accession>
<evidence type="ECO:0000313" key="1">
    <source>
        <dbReference type="EMBL" id="ABS56572.1"/>
    </source>
</evidence>
<evidence type="ECO:0000313" key="2">
    <source>
        <dbReference type="Proteomes" id="UP000002408"/>
    </source>
</evidence>